<feature type="transmembrane region" description="Helical" evidence="1">
    <location>
        <begin position="118"/>
        <end position="137"/>
    </location>
</feature>
<dbReference type="PANTHER" id="PTHR14969">
    <property type="entry name" value="SPHINGOSINE-1-PHOSPHATE PHOSPHOHYDROLASE"/>
    <property type="match status" value="1"/>
</dbReference>
<evidence type="ECO:0000313" key="4">
    <source>
        <dbReference type="Proteomes" id="UP000681035"/>
    </source>
</evidence>
<dbReference type="AlphaFoldDB" id="A0A810Q680"/>
<organism evidence="3 4">
    <name type="scientific">Vescimonas coprocola</name>
    <dbReference type="NCBI Taxonomy" id="2714355"/>
    <lineage>
        <taxon>Bacteria</taxon>
        <taxon>Bacillati</taxon>
        <taxon>Bacillota</taxon>
        <taxon>Clostridia</taxon>
        <taxon>Eubacteriales</taxon>
        <taxon>Oscillospiraceae</taxon>
        <taxon>Vescimonas</taxon>
    </lineage>
</organism>
<reference evidence="3" key="1">
    <citation type="submission" date="2020-09" db="EMBL/GenBank/DDBJ databases">
        <title>New species isolated from human feces.</title>
        <authorList>
            <person name="Kitahara M."/>
            <person name="Shigeno Y."/>
            <person name="Shime M."/>
            <person name="Matsumoto Y."/>
            <person name="Nakamura S."/>
            <person name="Motooka D."/>
            <person name="Fukuoka S."/>
            <person name="Nishikawa H."/>
            <person name="Benno Y."/>
        </authorList>
    </citation>
    <scope>NUCLEOTIDE SEQUENCE</scope>
    <source>
        <strain evidence="3">MM50</strain>
    </source>
</reference>
<keyword evidence="1" id="KW-1133">Transmembrane helix</keyword>
<dbReference type="PANTHER" id="PTHR14969:SF13">
    <property type="entry name" value="AT30094P"/>
    <property type="match status" value="1"/>
</dbReference>
<accession>A0A810Q680</accession>
<dbReference type="GO" id="GO:0042392">
    <property type="term" value="F:sphingosine-1-phosphate phosphatase activity"/>
    <property type="evidence" value="ECO:0007669"/>
    <property type="project" value="TreeGrafter"/>
</dbReference>
<dbReference type="KEGG" id="vcop:MM50RIKEN_09490"/>
<feature type="transmembrane region" description="Helical" evidence="1">
    <location>
        <begin position="211"/>
        <end position="228"/>
    </location>
</feature>
<dbReference type="Proteomes" id="UP000681035">
    <property type="component" value="Chromosome"/>
</dbReference>
<protein>
    <submittedName>
        <fullName evidence="3">Phosphatase</fullName>
    </submittedName>
</protein>
<feature type="transmembrane region" description="Helical" evidence="1">
    <location>
        <begin position="172"/>
        <end position="191"/>
    </location>
</feature>
<feature type="transmembrane region" description="Helical" evidence="1">
    <location>
        <begin position="278"/>
        <end position="296"/>
    </location>
</feature>
<keyword evidence="1" id="KW-0812">Transmembrane</keyword>
<dbReference type="CDD" id="cd01610">
    <property type="entry name" value="PAP2_like"/>
    <property type="match status" value="1"/>
</dbReference>
<dbReference type="Pfam" id="PF01569">
    <property type="entry name" value="PAP2"/>
    <property type="match status" value="1"/>
</dbReference>
<feature type="transmembrane region" description="Helical" evidence="1">
    <location>
        <begin position="143"/>
        <end position="160"/>
    </location>
</feature>
<proteinExistence type="predicted"/>
<evidence type="ECO:0000259" key="2">
    <source>
        <dbReference type="SMART" id="SM00014"/>
    </source>
</evidence>
<evidence type="ECO:0000313" key="3">
    <source>
        <dbReference type="EMBL" id="BCK81186.1"/>
    </source>
</evidence>
<feature type="transmembrane region" description="Helical" evidence="1">
    <location>
        <begin position="21"/>
        <end position="42"/>
    </location>
</feature>
<gene>
    <name evidence="3" type="ORF">MM50RIKEN_09490</name>
</gene>
<sequence length="307" mass="33601">MDILYALEKIRTPFWNGVMSAVTQLGGEVIFIVAAVVVFWCVSKWEGYYLMTIAFCGTVLNQFLKLICRVPRPWVRDPNFTIVESARAEATGYSFPSGHTQNAIGLFGGMALWGGRRWVRLGLTALALIIAFSRMYLGVHTPADVGVSLVLAAALVLGLYPLMRRAQEKPRYMGYVLAAMLVVSGAFVVFVEACGFPADMDAENLASGIGNAWKMLGAVAGMTLAWLLDRRYIHFETQAVWWVQVLKVVVGMALLLAIKSGLKAPLLALLGHEGLAGGVRYFLLVLVAGAVWPLVFRPMSKWGKGKK</sequence>
<dbReference type="Gene3D" id="1.20.144.10">
    <property type="entry name" value="Phosphatidic acid phosphatase type 2/haloperoxidase"/>
    <property type="match status" value="1"/>
</dbReference>
<name>A0A810Q680_9FIRM</name>
<keyword evidence="4" id="KW-1185">Reference proteome</keyword>
<dbReference type="SUPFAM" id="SSF48317">
    <property type="entry name" value="Acid phosphatase/Vanadium-dependent haloperoxidase"/>
    <property type="match status" value="1"/>
</dbReference>
<feature type="transmembrane region" description="Helical" evidence="1">
    <location>
        <begin position="240"/>
        <end position="258"/>
    </location>
</feature>
<dbReference type="SMART" id="SM00014">
    <property type="entry name" value="acidPPc"/>
    <property type="match status" value="1"/>
</dbReference>
<evidence type="ECO:0000256" key="1">
    <source>
        <dbReference type="SAM" id="Phobius"/>
    </source>
</evidence>
<dbReference type="RefSeq" id="WP_213541949.1">
    <property type="nucleotide sequence ID" value="NZ_AP023418.1"/>
</dbReference>
<feature type="domain" description="Phosphatidic acid phosphatase type 2/haloperoxidase" evidence="2">
    <location>
        <begin position="46"/>
        <end position="160"/>
    </location>
</feature>
<dbReference type="InterPro" id="IPR036938">
    <property type="entry name" value="PAP2/HPO_sf"/>
</dbReference>
<keyword evidence="1" id="KW-0472">Membrane</keyword>
<dbReference type="EMBL" id="AP023418">
    <property type="protein sequence ID" value="BCK81186.1"/>
    <property type="molecule type" value="Genomic_DNA"/>
</dbReference>
<dbReference type="InterPro" id="IPR000326">
    <property type="entry name" value="PAP2/HPO"/>
</dbReference>